<dbReference type="AlphaFoldDB" id="A0AB36CJF0"/>
<feature type="compositionally biased region" description="Low complexity" evidence="1">
    <location>
        <begin position="48"/>
        <end position="72"/>
    </location>
</feature>
<dbReference type="EMBL" id="JABAFZ010000003">
    <property type="protein sequence ID" value="NME88933.1"/>
    <property type="molecule type" value="Genomic_DNA"/>
</dbReference>
<organism evidence="3 4">
    <name type="scientific">Corynebacterium stationis</name>
    <dbReference type="NCBI Taxonomy" id="1705"/>
    <lineage>
        <taxon>Bacteria</taxon>
        <taxon>Bacillati</taxon>
        <taxon>Actinomycetota</taxon>
        <taxon>Actinomycetes</taxon>
        <taxon>Mycobacteriales</taxon>
        <taxon>Corynebacteriaceae</taxon>
        <taxon>Corynebacterium</taxon>
    </lineage>
</organism>
<evidence type="ECO:0000313" key="3">
    <source>
        <dbReference type="EMBL" id="NME88933.1"/>
    </source>
</evidence>
<dbReference type="RefSeq" id="WP_168969295.1">
    <property type="nucleotide sequence ID" value="NZ_JABAFZ010000003.1"/>
</dbReference>
<feature type="compositionally biased region" description="Basic and acidic residues" evidence="1">
    <location>
        <begin position="74"/>
        <end position="84"/>
    </location>
</feature>
<keyword evidence="2" id="KW-0732">Signal</keyword>
<feature type="chain" id="PRO_5044269223" description="DUF732 domain-containing protein" evidence="2">
    <location>
        <begin position="19"/>
        <end position="164"/>
    </location>
</feature>
<protein>
    <recommendedName>
        <fullName evidence="5">DUF732 domain-containing protein</fullName>
    </recommendedName>
</protein>
<evidence type="ECO:0000256" key="2">
    <source>
        <dbReference type="SAM" id="SignalP"/>
    </source>
</evidence>
<name>A0AB36CJF0_9CORY</name>
<dbReference type="PROSITE" id="PS51257">
    <property type="entry name" value="PROKAR_LIPOPROTEIN"/>
    <property type="match status" value="1"/>
</dbReference>
<dbReference type="Proteomes" id="UP000544551">
    <property type="component" value="Unassembled WGS sequence"/>
</dbReference>
<evidence type="ECO:0000256" key="1">
    <source>
        <dbReference type="SAM" id="MobiDB-lite"/>
    </source>
</evidence>
<sequence length="164" mass="16584">MKRLIPGAAALLAAFTLAACGSATVESGSEISPDDTIAPLERGEGELTSAPETSSSKAAAASSEASTSASEPAPEDRGAQEVEKAPTPQVDNSDAGYLDAIAGSGVDISGVENQLISAAHTACNPDDEVTVLAVAGQLVEQERTDKDVEEVATLINEHAQAAYC</sequence>
<comment type="caution">
    <text evidence="3">The sequence shown here is derived from an EMBL/GenBank/DDBJ whole genome shotgun (WGS) entry which is preliminary data.</text>
</comment>
<feature type="signal peptide" evidence="2">
    <location>
        <begin position="1"/>
        <end position="18"/>
    </location>
</feature>
<evidence type="ECO:0008006" key="5">
    <source>
        <dbReference type="Google" id="ProtNLM"/>
    </source>
</evidence>
<reference evidence="3 4" key="1">
    <citation type="submission" date="2020-04" db="EMBL/GenBank/DDBJ databases">
        <authorList>
            <person name="Hitch T.C.A."/>
            <person name="Wylensek D."/>
            <person name="Clavel T."/>
        </authorList>
    </citation>
    <scope>NUCLEOTIDE SEQUENCE [LARGE SCALE GENOMIC DNA]</scope>
    <source>
        <strain evidence="3 4">BL-383-APC-3D</strain>
    </source>
</reference>
<proteinExistence type="predicted"/>
<accession>A0AB36CJF0</accession>
<evidence type="ECO:0000313" key="4">
    <source>
        <dbReference type="Proteomes" id="UP000544551"/>
    </source>
</evidence>
<gene>
    <name evidence="3" type="ORF">HF853_04435</name>
</gene>
<feature type="region of interest" description="Disordered" evidence="1">
    <location>
        <begin position="24"/>
        <end position="97"/>
    </location>
</feature>